<dbReference type="AlphaFoldDB" id="A0A1M2V456"/>
<name>A0A1M2V456_TRAPU</name>
<dbReference type="InterPro" id="IPR051609">
    <property type="entry name" value="NmrA/Isoflavone_reductase-like"/>
</dbReference>
<dbReference type="Proteomes" id="UP000184267">
    <property type="component" value="Unassembled WGS sequence"/>
</dbReference>
<dbReference type="GO" id="GO:0016491">
    <property type="term" value="F:oxidoreductase activity"/>
    <property type="evidence" value="ECO:0007669"/>
    <property type="project" value="UniProtKB-KW"/>
</dbReference>
<dbReference type="Gene3D" id="3.40.50.720">
    <property type="entry name" value="NAD(P)-binding Rossmann-like Domain"/>
    <property type="match status" value="1"/>
</dbReference>
<sequence length="312" mass="33431">MSSSTSTKATVAVLGGTGTLGEDIATVLLTEFRESFPTVRVFTRDPSSSKAQAFAKKGADVVALDIESLENALAGIDVVVNVLPTSLSEEVRGKVNETVIKSGAKVYFLSEFGLDHRIADFTGYEHPEWAGKKRLAAETRALAQGKTKVIAVYSSVFLEFVVSSFLGPLLGFDLAKNVFTTYGPATQKFATTGKSDIGRAVARLAVLALDPSTSASVSDEVRIAGAITSYEDVRDITARVRGVPKGEIKVEDLAALEQSLREQKGKGGLLEYIRLAIGKGWADLSENADELVNPGQTLWKWKTVEDEIRIGA</sequence>
<feature type="domain" description="NmrA-like" evidence="3">
    <location>
        <begin position="8"/>
        <end position="242"/>
    </location>
</feature>
<organism evidence="4 5">
    <name type="scientific">Trametes pubescens</name>
    <name type="common">White-rot fungus</name>
    <dbReference type="NCBI Taxonomy" id="154538"/>
    <lineage>
        <taxon>Eukaryota</taxon>
        <taxon>Fungi</taxon>
        <taxon>Dikarya</taxon>
        <taxon>Basidiomycota</taxon>
        <taxon>Agaricomycotina</taxon>
        <taxon>Agaricomycetes</taxon>
        <taxon>Polyporales</taxon>
        <taxon>Polyporaceae</taxon>
        <taxon>Trametes</taxon>
    </lineage>
</organism>
<evidence type="ECO:0000313" key="5">
    <source>
        <dbReference type="Proteomes" id="UP000184267"/>
    </source>
</evidence>
<proteinExistence type="predicted"/>
<keyword evidence="1" id="KW-0521">NADP</keyword>
<dbReference type="PANTHER" id="PTHR47706">
    <property type="entry name" value="NMRA-LIKE FAMILY PROTEIN"/>
    <property type="match status" value="1"/>
</dbReference>
<dbReference type="InterPro" id="IPR036291">
    <property type="entry name" value="NAD(P)-bd_dom_sf"/>
</dbReference>
<dbReference type="SUPFAM" id="SSF51735">
    <property type="entry name" value="NAD(P)-binding Rossmann-fold domains"/>
    <property type="match status" value="1"/>
</dbReference>
<evidence type="ECO:0000313" key="4">
    <source>
        <dbReference type="EMBL" id="OJT02372.1"/>
    </source>
</evidence>
<dbReference type="STRING" id="154538.A0A1M2V456"/>
<dbReference type="OMA" id="YEHPEWA"/>
<dbReference type="EMBL" id="MNAD01001673">
    <property type="protein sequence ID" value="OJT02372.1"/>
    <property type="molecule type" value="Genomic_DNA"/>
</dbReference>
<gene>
    <name evidence="4" type="ORF">TRAPUB_7096</name>
</gene>
<evidence type="ECO:0000259" key="3">
    <source>
        <dbReference type="Pfam" id="PF05368"/>
    </source>
</evidence>
<evidence type="ECO:0000256" key="1">
    <source>
        <dbReference type="ARBA" id="ARBA00022857"/>
    </source>
</evidence>
<dbReference type="PANTHER" id="PTHR47706:SF9">
    <property type="entry name" value="NMRA-LIKE DOMAIN-CONTAINING PROTEIN-RELATED"/>
    <property type="match status" value="1"/>
</dbReference>
<comment type="caution">
    <text evidence="4">The sequence shown here is derived from an EMBL/GenBank/DDBJ whole genome shotgun (WGS) entry which is preliminary data.</text>
</comment>
<keyword evidence="2" id="KW-0560">Oxidoreductase</keyword>
<reference evidence="4 5" key="1">
    <citation type="submission" date="2016-10" db="EMBL/GenBank/DDBJ databases">
        <title>Genome sequence of the basidiomycete white-rot fungus Trametes pubescens.</title>
        <authorList>
            <person name="Makela M.R."/>
            <person name="Granchi Z."/>
            <person name="Peng M."/>
            <person name="De Vries R.P."/>
            <person name="Grigoriev I."/>
            <person name="Riley R."/>
            <person name="Hilden K."/>
        </authorList>
    </citation>
    <scope>NUCLEOTIDE SEQUENCE [LARGE SCALE GENOMIC DNA]</scope>
    <source>
        <strain evidence="4 5">FBCC735</strain>
    </source>
</reference>
<keyword evidence="5" id="KW-1185">Reference proteome</keyword>
<dbReference type="OrthoDB" id="5283654at2759"/>
<dbReference type="InterPro" id="IPR008030">
    <property type="entry name" value="NmrA-like"/>
</dbReference>
<dbReference type="Pfam" id="PF05368">
    <property type="entry name" value="NmrA"/>
    <property type="match status" value="1"/>
</dbReference>
<evidence type="ECO:0000256" key="2">
    <source>
        <dbReference type="ARBA" id="ARBA00023002"/>
    </source>
</evidence>
<protein>
    <recommendedName>
        <fullName evidence="3">NmrA-like domain-containing protein</fullName>
    </recommendedName>
</protein>
<accession>A0A1M2V456</accession>